<protein>
    <submittedName>
        <fullName evidence="1">Uncharacterized protein</fullName>
    </submittedName>
</protein>
<organism evidence="1 2">
    <name type="scientific">Catellatospora aurea</name>
    <dbReference type="NCBI Taxonomy" id="1337874"/>
    <lineage>
        <taxon>Bacteria</taxon>
        <taxon>Bacillati</taxon>
        <taxon>Actinomycetota</taxon>
        <taxon>Actinomycetes</taxon>
        <taxon>Micromonosporales</taxon>
        <taxon>Micromonosporaceae</taxon>
        <taxon>Catellatospora</taxon>
    </lineage>
</organism>
<keyword evidence="2" id="KW-1185">Reference proteome</keyword>
<accession>A0ABW2GPQ5</accession>
<dbReference type="RefSeq" id="WP_376805461.1">
    <property type="nucleotide sequence ID" value="NZ_JBHTAC010000004.1"/>
</dbReference>
<proteinExistence type="predicted"/>
<evidence type="ECO:0000313" key="1">
    <source>
        <dbReference type="EMBL" id="MFC7242027.1"/>
    </source>
</evidence>
<evidence type="ECO:0000313" key="2">
    <source>
        <dbReference type="Proteomes" id="UP001596392"/>
    </source>
</evidence>
<sequence>MRRRTAIIAAGLIMLAGCGSPPAPETMPSTVVRLDLARGPG</sequence>
<dbReference type="EMBL" id="JBHTAC010000004">
    <property type="protein sequence ID" value="MFC7242027.1"/>
    <property type="molecule type" value="Genomic_DNA"/>
</dbReference>
<dbReference type="PROSITE" id="PS51257">
    <property type="entry name" value="PROKAR_LIPOPROTEIN"/>
    <property type="match status" value="1"/>
</dbReference>
<comment type="caution">
    <text evidence="1">The sequence shown here is derived from an EMBL/GenBank/DDBJ whole genome shotgun (WGS) entry which is preliminary data.</text>
</comment>
<gene>
    <name evidence="1" type="ORF">ACFQO7_05985</name>
</gene>
<name>A0ABW2GPQ5_9ACTN</name>
<reference evidence="2" key="1">
    <citation type="journal article" date="2019" name="Int. J. Syst. Evol. Microbiol.">
        <title>The Global Catalogue of Microorganisms (GCM) 10K type strain sequencing project: providing services to taxonomists for standard genome sequencing and annotation.</title>
        <authorList>
            <consortium name="The Broad Institute Genomics Platform"/>
            <consortium name="The Broad Institute Genome Sequencing Center for Infectious Disease"/>
            <person name="Wu L."/>
            <person name="Ma J."/>
        </authorList>
    </citation>
    <scope>NUCLEOTIDE SEQUENCE [LARGE SCALE GENOMIC DNA]</scope>
    <source>
        <strain evidence="2">CGMCC 1.9106</strain>
    </source>
</reference>
<dbReference type="Proteomes" id="UP001596392">
    <property type="component" value="Unassembled WGS sequence"/>
</dbReference>